<dbReference type="Proteomes" id="UP001139516">
    <property type="component" value="Unassembled WGS sequence"/>
</dbReference>
<evidence type="ECO:0000313" key="4">
    <source>
        <dbReference type="Proteomes" id="UP001139516"/>
    </source>
</evidence>
<sequence>MRRGLFALLLPLLAAACGGGVTQGTPSERCEANFSPLGPGGTASTTQPATRGC</sequence>
<keyword evidence="2" id="KW-0732">Signal</keyword>
<name>A0A9X1Y5Z2_9PROT</name>
<organism evidence="3 4">
    <name type="scientific">Roseomonas acroporae</name>
    <dbReference type="NCBI Taxonomy" id="2937791"/>
    <lineage>
        <taxon>Bacteria</taxon>
        <taxon>Pseudomonadati</taxon>
        <taxon>Pseudomonadota</taxon>
        <taxon>Alphaproteobacteria</taxon>
        <taxon>Acetobacterales</taxon>
        <taxon>Roseomonadaceae</taxon>
        <taxon>Roseomonas</taxon>
    </lineage>
</organism>
<comment type="caution">
    <text evidence="3">The sequence shown here is derived from an EMBL/GenBank/DDBJ whole genome shotgun (WGS) entry which is preliminary data.</text>
</comment>
<dbReference type="EMBL" id="JALPRX010000016">
    <property type="protein sequence ID" value="MCK8783685.1"/>
    <property type="molecule type" value="Genomic_DNA"/>
</dbReference>
<gene>
    <name evidence="3" type="ORF">M0638_04725</name>
</gene>
<reference evidence="3" key="1">
    <citation type="submission" date="2022-04" db="EMBL/GenBank/DDBJ databases">
        <title>Roseomonas acroporae sp. nov., isolated from coral Acropora digitifera.</title>
        <authorList>
            <person name="Sun H."/>
        </authorList>
    </citation>
    <scope>NUCLEOTIDE SEQUENCE</scope>
    <source>
        <strain evidence="3">NAR14</strain>
    </source>
</reference>
<proteinExistence type="predicted"/>
<dbReference type="AlphaFoldDB" id="A0A9X1Y5Z2"/>
<feature type="chain" id="PRO_5040751774" description="Lipoprotein" evidence="2">
    <location>
        <begin position="17"/>
        <end position="53"/>
    </location>
</feature>
<dbReference type="PROSITE" id="PS51257">
    <property type="entry name" value="PROKAR_LIPOPROTEIN"/>
    <property type="match status" value="1"/>
</dbReference>
<evidence type="ECO:0000256" key="1">
    <source>
        <dbReference type="SAM" id="MobiDB-lite"/>
    </source>
</evidence>
<evidence type="ECO:0000256" key="2">
    <source>
        <dbReference type="SAM" id="SignalP"/>
    </source>
</evidence>
<keyword evidence="4" id="KW-1185">Reference proteome</keyword>
<evidence type="ECO:0000313" key="3">
    <source>
        <dbReference type="EMBL" id="MCK8783685.1"/>
    </source>
</evidence>
<protein>
    <recommendedName>
        <fullName evidence="5">Lipoprotein</fullName>
    </recommendedName>
</protein>
<accession>A0A9X1Y5Z2</accession>
<evidence type="ECO:0008006" key="5">
    <source>
        <dbReference type="Google" id="ProtNLM"/>
    </source>
</evidence>
<dbReference type="RefSeq" id="WP_248665811.1">
    <property type="nucleotide sequence ID" value="NZ_JALPRX010000016.1"/>
</dbReference>
<feature type="compositionally biased region" description="Polar residues" evidence="1">
    <location>
        <begin position="42"/>
        <end position="53"/>
    </location>
</feature>
<feature type="region of interest" description="Disordered" evidence="1">
    <location>
        <begin position="34"/>
        <end position="53"/>
    </location>
</feature>
<feature type="signal peptide" evidence="2">
    <location>
        <begin position="1"/>
        <end position="16"/>
    </location>
</feature>